<reference evidence="1 2" key="1">
    <citation type="journal article" date="2012" name="BMC Genomics">
        <title>Genomic sequence analysis and characterization of Sneathia amnii sp. nov.</title>
        <authorList>
            <consortium name="Vaginal Microbiome Consortium (additional members)"/>
            <person name="Harwich M.D.Jr."/>
            <person name="Serrano M.G."/>
            <person name="Fettweis J.M."/>
            <person name="Alves J.M."/>
            <person name="Reimers M.A."/>
            <person name="Buck G.A."/>
            <person name="Jefferson K.K."/>
        </authorList>
    </citation>
    <scope>NUCLEOTIDE SEQUENCE [LARGE SCALE GENOMIC DNA]</scope>
    <source>
        <strain evidence="1 2">SN35</strain>
    </source>
</reference>
<dbReference type="AlphaFoldDB" id="A0A0E3UU86"/>
<protein>
    <submittedName>
        <fullName evidence="1">Uncharacterized protein</fullName>
    </submittedName>
</protein>
<evidence type="ECO:0000313" key="1">
    <source>
        <dbReference type="EMBL" id="AKC96004.1"/>
    </source>
</evidence>
<gene>
    <name evidence="1" type="ORF">VC03_05910</name>
</gene>
<dbReference type="Proteomes" id="UP000033103">
    <property type="component" value="Chromosome"/>
</dbReference>
<accession>A0A0E3UU86</accession>
<dbReference type="STRING" id="187101.VC03_05910"/>
<dbReference type="PATRIC" id="fig|1069640.6.peg.1173"/>
<sequence>MNNIYNAKIIGNDGKEFKTLCFLLKTDNKLVLVLPNNFKIMFMKNITISKFSINFIFDIKEENIRYDNDLVFITIDCVYFDENNILKDSRPHFSICDMHKLVYATKEDFDYTPYKKEDCYVNILNHGIDKTIPFVNVDFSLLTKDNKIYGVVIGDKVVNVEF</sequence>
<keyword evidence="2" id="KW-1185">Reference proteome</keyword>
<dbReference type="OrthoDB" id="9831189at2"/>
<dbReference type="EMBL" id="CP011280">
    <property type="protein sequence ID" value="AKC96004.1"/>
    <property type="molecule type" value="Genomic_DNA"/>
</dbReference>
<proteinExistence type="predicted"/>
<organism evidence="1 2">
    <name type="scientific">Sneathia vaginalis</name>
    <dbReference type="NCBI Taxonomy" id="187101"/>
    <lineage>
        <taxon>Bacteria</taxon>
        <taxon>Fusobacteriati</taxon>
        <taxon>Fusobacteriota</taxon>
        <taxon>Fusobacteriia</taxon>
        <taxon>Fusobacteriales</taxon>
        <taxon>Leptotrichiaceae</taxon>
        <taxon>Sneathia</taxon>
    </lineage>
</organism>
<evidence type="ECO:0000313" key="2">
    <source>
        <dbReference type="Proteomes" id="UP000033103"/>
    </source>
</evidence>
<name>A0A0E3UU86_9FUSO</name>
<dbReference type="HOGENOM" id="CLU_1634274_0_0_0"/>
<dbReference type="RefSeq" id="WP_046329108.1">
    <property type="nucleotide sequence ID" value="NZ_CP011280.1"/>
</dbReference>
<dbReference type="KEGG" id="sns:VC03_05910"/>